<evidence type="ECO:0008006" key="10">
    <source>
        <dbReference type="Google" id="ProtNLM"/>
    </source>
</evidence>
<evidence type="ECO:0000256" key="5">
    <source>
        <dbReference type="ARBA" id="ARBA00022692"/>
    </source>
</evidence>
<evidence type="ECO:0000256" key="2">
    <source>
        <dbReference type="ARBA" id="ARBA00022475"/>
    </source>
</evidence>
<comment type="subcellular location">
    <subcellularLocation>
        <location evidence="1">Cell membrane</location>
        <topology evidence="1">Multi-pass membrane protein</topology>
    </subcellularLocation>
</comment>
<feature type="transmembrane region" description="Helical" evidence="8">
    <location>
        <begin position="421"/>
        <end position="441"/>
    </location>
</feature>
<keyword evidence="5 8" id="KW-0812">Transmembrane</keyword>
<protein>
    <recommendedName>
        <fullName evidence="10">Glycosyltransferase RgtA/B/C/D-like domain-containing protein</fullName>
    </recommendedName>
</protein>
<feature type="transmembrane region" description="Helical" evidence="8">
    <location>
        <begin position="177"/>
        <end position="200"/>
    </location>
</feature>
<dbReference type="PANTHER" id="PTHR33908:SF11">
    <property type="entry name" value="MEMBRANE PROTEIN"/>
    <property type="match status" value="1"/>
</dbReference>
<dbReference type="InterPro" id="IPR050297">
    <property type="entry name" value="LipidA_mod_glycosyltrf_83"/>
</dbReference>
<dbReference type="GO" id="GO:0005886">
    <property type="term" value="C:plasma membrane"/>
    <property type="evidence" value="ECO:0007669"/>
    <property type="project" value="UniProtKB-SubCell"/>
</dbReference>
<evidence type="ECO:0000256" key="4">
    <source>
        <dbReference type="ARBA" id="ARBA00022679"/>
    </source>
</evidence>
<name>A0A7C2NZ76_9PLAN</name>
<feature type="transmembrane region" description="Helical" evidence="8">
    <location>
        <begin position="125"/>
        <end position="141"/>
    </location>
</feature>
<keyword evidence="7 8" id="KW-0472">Membrane</keyword>
<keyword evidence="4" id="KW-0808">Transferase</keyword>
<proteinExistence type="predicted"/>
<evidence type="ECO:0000256" key="6">
    <source>
        <dbReference type="ARBA" id="ARBA00022989"/>
    </source>
</evidence>
<gene>
    <name evidence="9" type="ORF">ENQ76_02220</name>
</gene>
<accession>A0A7C2NZ76</accession>
<feature type="transmembrane region" description="Helical" evidence="8">
    <location>
        <begin position="394"/>
        <end position="415"/>
    </location>
</feature>
<keyword evidence="3" id="KW-0328">Glycosyltransferase</keyword>
<dbReference type="EMBL" id="DSOK01000069">
    <property type="protein sequence ID" value="HEN14272.1"/>
    <property type="molecule type" value="Genomic_DNA"/>
</dbReference>
<feature type="transmembrane region" description="Helical" evidence="8">
    <location>
        <begin position="147"/>
        <end position="165"/>
    </location>
</feature>
<sequence length="476" mass="51610">MTRADAPPRPENAAAWPRLAVVALGLLCLTEAAKLVAFHQAGPMPRASDAGAYWLLGAQVARGDVWMAERPVAYRTPGYPWFLGAVQAVCGHWAWCTAIAVQYAAVWVTTVLTGWWTWRVSARPWLAVLAVLVCVLSAARASHASLLLTETWFTLGLTVCGFLLSRPGALTQSRSTVAIAAAWCLTWLTRPIGAALLPAWLAIWWRDSGVGSGGTRWRAWPPLVLTGVVLAVGLGPWVVRNAVLFGRPSLTVFLGRELWVTTFGPGRPTAGGLPSTPEAEEIIRRASPDGEFTDWGGNWSVSNRLTASGLSDAEADALMARVARQGIAADPLRAGLRFVVRGIDYWRATYLRSLTDYDDLAGTASDVRDGQREWGNRACHRFRRAWLDAAPERNLLVVELSAALALMGLAGLWLAPSRRETALLVTALIAGIALSTAALEYPSYRYRMVLEPALIVCGVSGWPVLIDVIRRGSRTL</sequence>
<comment type="caution">
    <text evidence="9">The sequence shown here is derived from an EMBL/GenBank/DDBJ whole genome shotgun (WGS) entry which is preliminary data.</text>
</comment>
<evidence type="ECO:0000256" key="8">
    <source>
        <dbReference type="SAM" id="Phobius"/>
    </source>
</evidence>
<dbReference type="GO" id="GO:0009103">
    <property type="term" value="P:lipopolysaccharide biosynthetic process"/>
    <property type="evidence" value="ECO:0007669"/>
    <property type="project" value="UniProtKB-ARBA"/>
</dbReference>
<evidence type="ECO:0000313" key="9">
    <source>
        <dbReference type="EMBL" id="HEN14272.1"/>
    </source>
</evidence>
<feature type="transmembrane region" description="Helical" evidence="8">
    <location>
        <begin position="92"/>
        <end position="118"/>
    </location>
</feature>
<keyword evidence="2" id="KW-1003">Cell membrane</keyword>
<evidence type="ECO:0000256" key="1">
    <source>
        <dbReference type="ARBA" id="ARBA00004651"/>
    </source>
</evidence>
<dbReference type="PANTHER" id="PTHR33908">
    <property type="entry name" value="MANNOSYLTRANSFERASE YKCB-RELATED"/>
    <property type="match status" value="1"/>
</dbReference>
<evidence type="ECO:0000256" key="3">
    <source>
        <dbReference type="ARBA" id="ARBA00022676"/>
    </source>
</evidence>
<dbReference type="GO" id="GO:0016763">
    <property type="term" value="F:pentosyltransferase activity"/>
    <property type="evidence" value="ECO:0007669"/>
    <property type="project" value="TreeGrafter"/>
</dbReference>
<feature type="transmembrane region" description="Helical" evidence="8">
    <location>
        <begin position="220"/>
        <end position="239"/>
    </location>
</feature>
<organism evidence="9">
    <name type="scientific">Schlesneria paludicola</name>
    <dbReference type="NCBI Taxonomy" id="360056"/>
    <lineage>
        <taxon>Bacteria</taxon>
        <taxon>Pseudomonadati</taxon>
        <taxon>Planctomycetota</taxon>
        <taxon>Planctomycetia</taxon>
        <taxon>Planctomycetales</taxon>
        <taxon>Planctomycetaceae</taxon>
        <taxon>Schlesneria</taxon>
    </lineage>
</organism>
<keyword evidence="6 8" id="KW-1133">Transmembrane helix</keyword>
<dbReference type="AlphaFoldDB" id="A0A7C2NZ76"/>
<evidence type="ECO:0000256" key="7">
    <source>
        <dbReference type="ARBA" id="ARBA00023136"/>
    </source>
</evidence>
<reference evidence="9" key="1">
    <citation type="journal article" date="2020" name="mSystems">
        <title>Genome- and Community-Level Interaction Insights into Carbon Utilization and Element Cycling Functions of Hydrothermarchaeota in Hydrothermal Sediment.</title>
        <authorList>
            <person name="Zhou Z."/>
            <person name="Liu Y."/>
            <person name="Xu W."/>
            <person name="Pan J."/>
            <person name="Luo Z.H."/>
            <person name="Li M."/>
        </authorList>
    </citation>
    <scope>NUCLEOTIDE SEQUENCE [LARGE SCALE GENOMIC DNA]</scope>
    <source>
        <strain evidence="9">SpSt-339</strain>
    </source>
</reference>